<gene>
    <name evidence="7" type="ORF">EDC65_2889</name>
</gene>
<sequence length="498" mass="52316">MTERRPAAAFLDHVAVDRDEAAAIPVQIARRLRDLILAGGLARGARLPSTRRLAAILAVSRTTATAAVDILAAEGFVEARHGSGTYVAAQLPADRLARAASPPGRAQPGPALSRRGEVLAAGSWIASAGHLFTPGLPALDAFPMGDWRRALVRAQRLHGRGLLHQTDRRGWPPLRAAIAAYVGPARGVVCTPDQVVILASARQAVSLAGNLLADPGDSVWVEDPGYPDAHAALRAAGLVPVPVPVDGAGMDVAEGQRLAPAARLAAVTPSHQYPLGAIMSLERRVALLDWARSAGAVIVEDDYDGEFRYGGRPITALYGLDGGDRVLYVGSFSKAMFPSLRLAYLVAPPGLAAAVAEARRAAHAEPPALTQAALAEFVAGEAFTAHIRRMRLLYRARQDALVAAVRRHLDGVLTVAPSEAGMHLVGHLHPDFDDRAVAAAAGRDGMGLTALSRFAVGSRRRNGLVMGYAAHDSALLEDGVRRLARIIDALGSGPEYPS</sequence>
<keyword evidence="8" id="KW-1185">Reference proteome</keyword>
<dbReference type="AlphaFoldDB" id="A0A3N1LJP0"/>
<evidence type="ECO:0000256" key="4">
    <source>
        <dbReference type="ARBA" id="ARBA00023125"/>
    </source>
</evidence>
<protein>
    <submittedName>
        <fullName evidence="7">GntR family transcriptional regulator/MocR family aminotransferase</fullName>
    </submittedName>
</protein>
<dbReference type="Gene3D" id="3.40.640.10">
    <property type="entry name" value="Type I PLP-dependent aspartate aminotransferase-like (Major domain)"/>
    <property type="match status" value="1"/>
</dbReference>
<feature type="domain" description="HTH gntR-type" evidence="6">
    <location>
        <begin position="22"/>
        <end position="90"/>
    </location>
</feature>
<dbReference type="GO" id="GO:0003700">
    <property type="term" value="F:DNA-binding transcription factor activity"/>
    <property type="evidence" value="ECO:0007669"/>
    <property type="project" value="InterPro"/>
</dbReference>
<accession>A0A3N1LJP0</accession>
<dbReference type="PRINTS" id="PR00035">
    <property type="entry name" value="HTHGNTR"/>
</dbReference>
<comment type="caution">
    <text evidence="7">The sequence shown here is derived from an EMBL/GenBank/DDBJ whole genome shotgun (WGS) entry which is preliminary data.</text>
</comment>
<dbReference type="RefSeq" id="WP_197735743.1">
    <property type="nucleotide sequence ID" value="NZ_AP019700.1"/>
</dbReference>
<dbReference type="SMART" id="SM00345">
    <property type="entry name" value="HTH_GNTR"/>
    <property type="match status" value="1"/>
</dbReference>
<comment type="similarity">
    <text evidence="1">In the C-terminal section; belongs to the class-I pyridoxal-phosphate-dependent aminotransferase family.</text>
</comment>
<evidence type="ECO:0000256" key="3">
    <source>
        <dbReference type="ARBA" id="ARBA00023015"/>
    </source>
</evidence>
<dbReference type="InterPro" id="IPR051446">
    <property type="entry name" value="HTH_trans_reg/aminotransferase"/>
</dbReference>
<dbReference type="InterPro" id="IPR000524">
    <property type="entry name" value="Tscrpt_reg_HTH_GntR"/>
</dbReference>
<dbReference type="InterPro" id="IPR015424">
    <property type="entry name" value="PyrdxlP-dep_Trfase"/>
</dbReference>
<dbReference type="PANTHER" id="PTHR46577:SF1">
    <property type="entry name" value="HTH-TYPE TRANSCRIPTIONAL REGULATORY PROTEIN GABR"/>
    <property type="match status" value="1"/>
</dbReference>
<dbReference type="Gene3D" id="1.10.10.10">
    <property type="entry name" value="Winged helix-like DNA-binding domain superfamily/Winged helix DNA-binding domain"/>
    <property type="match status" value="1"/>
</dbReference>
<dbReference type="Pfam" id="PF00392">
    <property type="entry name" value="GntR"/>
    <property type="match status" value="1"/>
</dbReference>
<reference evidence="7 8" key="1">
    <citation type="submission" date="2018-11" db="EMBL/GenBank/DDBJ databases">
        <title>Genomic Encyclopedia of Type Strains, Phase IV (KMG-IV): sequencing the most valuable type-strain genomes for metagenomic binning, comparative biology and taxonomic classification.</title>
        <authorList>
            <person name="Goeker M."/>
        </authorList>
    </citation>
    <scope>NUCLEOTIDE SEQUENCE [LARGE SCALE GENOMIC DNA]</scope>
    <source>
        <strain evidence="7 8">DSM 5900</strain>
    </source>
</reference>
<dbReference type="CDD" id="cd00609">
    <property type="entry name" value="AAT_like"/>
    <property type="match status" value="1"/>
</dbReference>
<evidence type="ECO:0000256" key="2">
    <source>
        <dbReference type="ARBA" id="ARBA00022898"/>
    </source>
</evidence>
<dbReference type="InterPro" id="IPR015421">
    <property type="entry name" value="PyrdxlP-dep_Trfase_major"/>
</dbReference>
<dbReference type="InterPro" id="IPR036390">
    <property type="entry name" value="WH_DNA-bd_sf"/>
</dbReference>
<evidence type="ECO:0000313" key="7">
    <source>
        <dbReference type="EMBL" id="ROP91029.1"/>
    </source>
</evidence>
<keyword evidence="5" id="KW-0804">Transcription</keyword>
<dbReference type="GO" id="GO:0008483">
    <property type="term" value="F:transaminase activity"/>
    <property type="evidence" value="ECO:0007669"/>
    <property type="project" value="UniProtKB-KW"/>
</dbReference>
<proteinExistence type="inferred from homology"/>
<dbReference type="SUPFAM" id="SSF46785">
    <property type="entry name" value="Winged helix' DNA-binding domain"/>
    <property type="match status" value="1"/>
</dbReference>
<dbReference type="CDD" id="cd07377">
    <property type="entry name" value="WHTH_GntR"/>
    <property type="match status" value="1"/>
</dbReference>
<dbReference type="SUPFAM" id="SSF53383">
    <property type="entry name" value="PLP-dependent transferases"/>
    <property type="match status" value="1"/>
</dbReference>
<keyword evidence="4" id="KW-0238">DNA-binding</keyword>
<evidence type="ECO:0000256" key="1">
    <source>
        <dbReference type="ARBA" id="ARBA00005384"/>
    </source>
</evidence>
<keyword evidence="7" id="KW-0808">Transferase</keyword>
<dbReference type="GO" id="GO:0030170">
    <property type="term" value="F:pyridoxal phosphate binding"/>
    <property type="evidence" value="ECO:0007669"/>
    <property type="project" value="InterPro"/>
</dbReference>
<dbReference type="InterPro" id="IPR004839">
    <property type="entry name" value="Aminotransferase_I/II_large"/>
</dbReference>
<dbReference type="GO" id="GO:0003677">
    <property type="term" value="F:DNA binding"/>
    <property type="evidence" value="ECO:0007669"/>
    <property type="project" value="UniProtKB-KW"/>
</dbReference>
<dbReference type="InterPro" id="IPR036388">
    <property type="entry name" value="WH-like_DNA-bd_sf"/>
</dbReference>
<dbReference type="PANTHER" id="PTHR46577">
    <property type="entry name" value="HTH-TYPE TRANSCRIPTIONAL REGULATORY PROTEIN GABR"/>
    <property type="match status" value="1"/>
</dbReference>
<evidence type="ECO:0000259" key="6">
    <source>
        <dbReference type="PROSITE" id="PS50949"/>
    </source>
</evidence>
<keyword evidence="7" id="KW-0032">Aminotransferase</keyword>
<keyword evidence="3" id="KW-0805">Transcription regulation</keyword>
<dbReference type="Pfam" id="PF00155">
    <property type="entry name" value="Aminotran_1_2"/>
    <property type="match status" value="1"/>
</dbReference>
<evidence type="ECO:0000313" key="8">
    <source>
        <dbReference type="Proteomes" id="UP000278222"/>
    </source>
</evidence>
<keyword evidence="2" id="KW-0663">Pyridoxal phosphate</keyword>
<dbReference type="EMBL" id="RJKX01000014">
    <property type="protein sequence ID" value="ROP91029.1"/>
    <property type="molecule type" value="Genomic_DNA"/>
</dbReference>
<dbReference type="PROSITE" id="PS50949">
    <property type="entry name" value="HTH_GNTR"/>
    <property type="match status" value="1"/>
</dbReference>
<evidence type="ECO:0000256" key="5">
    <source>
        <dbReference type="ARBA" id="ARBA00023163"/>
    </source>
</evidence>
<organism evidence="7 8">
    <name type="scientific">Stella humosa</name>
    <dbReference type="NCBI Taxonomy" id="94"/>
    <lineage>
        <taxon>Bacteria</taxon>
        <taxon>Pseudomonadati</taxon>
        <taxon>Pseudomonadota</taxon>
        <taxon>Alphaproteobacteria</taxon>
        <taxon>Rhodospirillales</taxon>
        <taxon>Stellaceae</taxon>
        <taxon>Stella</taxon>
    </lineage>
</organism>
<name>A0A3N1LJP0_9PROT</name>
<dbReference type="Proteomes" id="UP000278222">
    <property type="component" value="Unassembled WGS sequence"/>
</dbReference>